<comment type="caution">
    <text evidence="1">The sequence shown here is derived from an EMBL/GenBank/DDBJ whole genome shotgun (WGS) entry which is preliminary data.</text>
</comment>
<evidence type="ECO:0000313" key="1">
    <source>
        <dbReference type="EMBL" id="KAI8032798.1"/>
    </source>
</evidence>
<keyword evidence="2" id="KW-1185">Reference proteome</keyword>
<proteinExistence type="predicted"/>
<organism evidence="1 2">
    <name type="scientific">Camellia lanceoleosa</name>
    <dbReference type="NCBI Taxonomy" id="1840588"/>
    <lineage>
        <taxon>Eukaryota</taxon>
        <taxon>Viridiplantae</taxon>
        <taxon>Streptophyta</taxon>
        <taxon>Embryophyta</taxon>
        <taxon>Tracheophyta</taxon>
        <taxon>Spermatophyta</taxon>
        <taxon>Magnoliopsida</taxon>
        <taxon>eudicotyledons</taxon>
        <taxon>Gunneridae</taxon>
        <taxon>Pentapetalae</taxon>
        <taxon>asterids</taxon>
        <taxon>Ericales</taxon>
        <taxon>Theaceae</taxon>
        <taxon>Camellia</taxon>
    </lineage>
</organism>
<dbReference type="Proteomes" id="UP001060215">
    <property type="component" value="Chromosome 1"/>
</dbReference>
<accession>A0ACC0J5P5</accession>
<dbReference type="EMBL" id="CM045758">
    <property type="protein sequence ID" value="KAI8032798.1"/>
    <property type="molecule type" value="Genomic_DNA"/>
</dbReference>
<gene>
    <name evidence="1" type="ORF">LOK49_LG01G02065</name>
</gene>
<sequence length="141" mass="15594">MILKHLTVQLLRCLQLPHFSQKLLQVNAIQYYWQDEQIKVDFAAFPVCESSCPGCGSLIFLAQDEMLEVGSLEDEPSAELCCPETAGAEALSPEAVPGCRDDESAISEFILLTNMSKYEAQLNSRKTDHCAQVGTRSPLEV</sequence>
<name>A0ACC0J5P5_9ERIC</name>
<evidence type="ECO:0000313" key="2">
    <source>
        <dbReference type="Proteomes" id="UP001060215"/>
    </source>
</evidence>
<reference evidence="1 2" key="1">
    <citation type="journal article" date="2022" name="Plant J.">
        <title>Chromosome-level genome of Camellia lanceoleosa provides a valuable resource for understanding genome evolution and self-incompatibility.</title>
        <authorList>
            <person name="Gong W."/>
            <person name="Xiao S."/>
            <person name="Wang L."/>
            <person name="Liao Z."/>
            <person name="Chang Y."/>
            <person name="Mo W."/>
            <person name="Hu G."/>
            <person name="Li W."/>
            <person name="Zhao G."/>
            <person name="Zhu H."/>
            <person name="Hu X."/>
            <person name="Ji K."/>
            <person name="Xiang X."/>
            <person name="Song Q."/>
            <person name="Yuan D."/>
            <person name="Jin S."/>
            <person name="Zhang L."/>
        </authorList>
    </citation>
    <scope>NUCLEOTIDE SEQUENCE [LARGE SCALE GENOMIC DNA]</scope>
    <source>
        <strain evidence="1">SQ_2022a</strain>
    </source>
</reference>
<protein>
    <submittedName>
        <fullName evidence="1">Uncharacterized protein</fullName>
    </submittedName>
</protein>